<evidence type="ECO:0000259" key="6">
    <source>
        <dbReference type="PROSITE" id="PS50111"/>
    </source>
</evidence>
<accession>A0A2S0PB50</accession>
<keyword evidence="3" id="KW-0807">Transducer</keyword>
<dbReference type="GO" id="GO:0004888">
    <property type="term" value="F:transmembrane signaling receptor activity"/>
    <property type="evidence" value="ECO:0007669"/>
    <property type="project" value="InterPro"/>
</dbReference>
<protein>
    <submittedName>
        <fullName evidence="8">Methyl-accepting chemotaxis protein</fullName>
    </submittedName>
</protein>
<name>A0A2S0PB50_9NEIS</name>
<dbReference type="PANTHER" id="PTHR43531:SF11">
    <property type="entry name" value="METHYL-ACCEPTING CHEMOTAXIS PROTEIN 3"/>
    <property type="match status" value="1"/>
</dbReference>
<organism evidence="8 9">
    <name type="scientific">Microvirgula aerodenitrificans</name>
    <dbReference type="NCBI Taxonomy" id="57480"/>
    <lineage>
        <taxon>Bacteria</taxon>
        <taxon>Pseudomonadati</taxon>
        <taxon>Pseudomonadota</taxon>
        <taxon>Betaproteobacteria</taxon>
        <taxon>Neisseriales</taxon>
        <taxon>Aquaspirillaceae</taxon>
        <taxon>Microvirgula</taxon>
    </lineage>
</organism>
<dbReference type="SMART" id="SM00283">
    <property type="entry name" value="MA"/>
    <property type="match status" value="1"/>
</dbReference>
<dbReference type="InterPro" id="IPR051310">
    <property type="entry name" value="MCP_chemotaxis"/>
</dbReference>
<dbReference type="InterPro" id="IPR024478">
    <property type="entry name" value="HlyB_4HB_MCP"/>
</dbReference>
<dbReference type="Gene3D" id="6.10.340.10">
    <property type="match status" value="1"/>
</dbReference>
<dbReference type="RefSeq" id="WP_084300245.1">
    <property type="nucleotide sequence ID" value="NZ_CP028519.1"/>
</dbReference>
<evidence type="ECO:0000256" key="3">
    <source>
        <dbReference type="PROSITE-ProRule" id="PRU00284"/>
    </source>
</evidence>
<keyword evidence="5" id="KW-0472">Membrane</keyword>
<proteinExistence type="inferred from homology"/>
<dbReference type="Pfam" id="PF00015">
    <property type="entry name" value="MCPsignal"/>
    <property type="match status" value="1"/>
</dbReference>
<dbReference type="InterPro" id="IPR004089">
    <property type="entry name" value="MCPsignal_dom"/>
</dbReference>
<dbReference type="GO" id="GO:0006935">
    <property type="term" value="P:chemotaxis"/>
    <property type="evidence" value="ECO:0007669"/>
    <property type="project" value="UniProtKB-KW"/>
</dbReference>
<dbReference type="Pfam" id="PF00672">
    <property type="entry name" value="HAMP"/>
    <property type="match status" value="1"/>
</dbReference>
<keyword evidence="5" id="KW-0812">Transmembrane</keyword>
<evidence type="ECO:0000259" key="7">
    <source>
        <dbReference type="PROSITE" id="PS50885"/>
    </source>
</evidence>
<dbReference type="PANTHER" id="PTHR43531">
    <property type="entry name" value="PROTEIN ICFG"/>
    <property type="match status" value="1"/>
</dbReference>
<evidence type="ECO:0000256" key="1">
    <source>
        <dbReference type="ARBA" id="ARBA00022500"/>
    </source>
</evidence>
<dbReference type="GO" id="GO:0007165">
    <property type="term" value="P:signal transduction"/>
    <property type="evidence" value="ECO:0007669"/>
    <property type="project" value="UniProtKB-KW"/>
</dbReference>
<dbReference type="KEGG" id="maer:DAI18_11670"/>
<evidence type="ECO:0000256" key="5">
    <source>
        <dbReference type="SAM" id="Phobius"/>
    </source>
</evidence>
<comment type="similarity">
    <text evidence="2">Belongs to the methyl-accepting chemotaxis (MCP) protein family.</text>
</comment>
<dbReference type="Gene3D" id="1.10.287.950">
    <property type="entry name" value="Methyl-accepting chemotaxis protein"/>
    <property type="match status" value="1"/>
</dbReference>
<dbReference type="InterPro" id="IPR003660">
    <property type="entry name" value="HAMP_dom"/>
</dbReference>
<feature type="domain" description="HAMP" evidence="7">
    <location>
        <begin position="215"/>
        <end position="267"/>
    </location>
</feature>
<reference evidence="8 9" key="1">
    <citation type="submission" date="2018-04" db="EMBL/GenBank/DDBJ databases">
        <title>Denitrifier Microvirgula.</title>
        <authorList>
            <person name="Anderson E."/>
            <person name="Jang J."/>
            <person name="Ishii S."/>
        </authorList>
    </citation>
    <scope>NUCLEOTIDE SEQUENCE [LARGE SCALE GENOMIC DNA]</scope>
    <source>
        <strain evidence="8 9">BE2.4</strain>
    </source>
</reference>
<keyword evidence="9" id="KW-1185">Reference proteome</keyword>
<keyword evidence="5" id="KW-1133">Transmembrane helix</keyword>
<evidence type="ECO:0000313" key="8">
    <source>
        <dbReference type="EMBL" id="AVY94624.1"/>
    </source>
</evidence>
<dbReference type="PRINTS" id="PR00260">
    <property type="entry name" value="CHEMTRNSDUCR"/>
</dbReference>
<dbReference type="InterPro" id="IPR004090">
    <property type="entry name" value="Chemotax_Me-accpt_rcpt"/>
</dbReference>
<feature type="domain" description="Methyl-accepting transducer" evidence="6">
    <location>
        <begin position="272"/>
        <end position="522"/>
    </location>
</feature>
<sequence length="544" mass="58570">MLQFFRMTSIRTRLILGFALVLLFQLLLSFSIWQQQRAMQAEVTSIVEISGLNIHELNSLQQHGNDILRAINQAEQRMDASVIGNTVAEQRQQIQQNLSRLRANIDSADSMPSEREALSKMLSAYNDFNTEADKTLRLIAARDAAATQQQQDGPMSASHERLQAAVNALLNIEFDSNTEDSEQILALMQTNHMILLVVTLITLSLGILLAWVLTRSITLPLGQAVDAADAVAAGRLDHQVDITHGGELGRLQAAMQRMIIQLRQTVGSVRQGVDDASTMSEELATAAQQVHEACKSQSGSASASAAAVEQLSVSISLVSDAVAALRQNATANLDDSRQGVMQMGQLEQAMVSMQSLIRNLATAVDDFVNSSASITQMTGDVRDIADQTNLLALNAAIEAARAGEAGRGFAVVADEVRLLAEKSATSASEIDAVNRQLGDKSAALSEVVRQGLDALQASVEKMEHVATLFRASASSAEHANADIDHIANQAQEQKVASGEIERHMEQMVAMTEQTTAAMESMTEHSAAIATLSKTLDDSVSIFKI</sequence>
<dbReference type="SUPFAM" id="SSF58104">
    <property type="entry name" value="Methyl-accepting chemotaxis protein (MCP) signaling domain"/>
    <property type="match status" value="1"/>
</dbReference>
<dbReference type="EMBL" id="CP028519">
    <property type="protein sequence ID" value="AVY94624.1"/>
    <property type="molecule type" value="Genomic_DNA"/>
</dbReference>
<evidence type="ECO:0000256" key="2">
    <source>
        <dbReference type="ARBA" id="ARBA00029447"/>
    </source>
</evidence>
<feature type="coiled-coil region" evidence="4">
    <location>
        <begin position="57"/>
        <end position="111"/>
    </location>
</feature>
<keyword evidence="1" id="KW-0145">Chemotaxis</keyword>
<dbReference type="SMART" id="SM00304">
    <property type="entry name" value="HAMP"/>
    <property type="match status" value="1"/>
</dbReference>
<dbReference type="AlphaFoldDB" id="A0A2S0PB50"/>
<keyword evidence="4" id="KW-0175">Coiled coil</keyword>
<dbReference type="PROSITE" id="PS50111">
    <property type="entry name" value="CHEMOTAXIS_TRANSDUC_2"/>
    <property type="match status" value="1"/>
</dbReference>
<dbReference type="GO" id="GO:0005886">
    <property type="term" value="C:plasma membrane"/>
    <property type="evidence" value="ECO:0007669"/>
    <property type="project" value="TreeGrafter"/>
</dbReference>
<feature type="transmembrane region" description="Helical" evidence="5">
    <location>
        <begin position="193"/>
        <end position="213"/>
    </location>
</feature>
<dbReference type="PROSITE" id="PS50885">
    <property type="entry name" value="HAMP"/>
    <property type="match status" value="1"/>
</dbReference>
<dbReference type="Proteomes" id="UP000244173">
    <property type="component" value="Chromosome"/>
</dbReference>
<dbReference type="STRING" id="1122240.GCA_000620105_03140"/>
<evidence type="ECO:0000256" key="4">
    <source>
        <dbReference type="SAM" id="Coils"/>
    </source>
</evidence>
<dbReference type="Pfam" id="PF12729">
    <property type="entry name" value="4HB_MCP_1"/>
    <property type="match status" value="1"/>
</dbReference>
<gene>
    <name evidence="8" type="ORF">DAI18_11670</name>
</gene>
<evidence type="ECO:0000313" key="9">
    <source>
        <dbReference type="Proteomes" id="UP000244173"/>
    </source>
</evidence>